<evidence type="ECO:0000313" key="2">
    <source>
        <dbReference type="Proteomes" id="UP000823775"/>
    </source>
</evidence>
<comment type="caution">
    <text evidence="1">The sequence shown here is derived from an EMBL/GenBank/DDBJ whole genome shotgun (WGS) entry which is preliminary data.</text>
</comment>
<accession>A0ABS8SWG9</accession>
<dbReference type="EMBL" id="JACEIK010000868">
    <property type="protein sequence ID" value="MCD7463141.1"/>
    <property type="molecule type" value="Genomic_DNA"/>
</dbReference>
<feature type="non-terminal residue" evidence="1">
    <location>
        <position position="69"/>
    </location>
</feature>
<reference evidence="1 2" key="1">
    <citation type="journal article" date="2021" name="BMC Genomics">
        <title>Datura genome reveals duplications of psychoactive alkaloid biosynthetic genes and high mutation rate following tissue culture.</title>
        <authorList>
            <person name="Rajewski A."/>
            <person name="Carter-House D."/>
            <person name="Stajich J."/>
            <person name="Litt A."/>
        </authorList>
    </citation>
    <scope>NUCLEOTIDE SEQUENCE [LARGE SCALE GENOMIC DNA]</scope>
    <source>
        <strain evidence="1">AR-01</strain>
    </source>
</reference>
<organism evidence="1 2">
    <name type="scientific">Datura stramonium</name>
    <name type="common">Jimsonweed</name>
    <name type="synonym">Common thornapple</name>
    <dbReference type="NCBI Taxonomy" id="4076"/>
    <lineage>
        <taxon>Eukaryota</taxon>
        <taxon>Viridiplantae</taxon>
        <taxon>Streptophyta</taxon>
        <taxon>Embryophyta</taxon>
        <taxon>Tracheophyta</taxon>
        <taxon>Spermatophyta</taxon>
        <taxon>Magnoliopsida</taxon>
        <taxon>eudicotyledons</taxon>
        <taxon>Gunneridae</taxon>
        <taxon>Pentapetalae</taxon>
        <taxon>asterids</taxon>
        <taxon>lamiids</taxon>
        <taxon>Solanales</taxon>
        <taxon>Solanaceae</taxon>
        <taxon>Solanoideae</taxon>
        <taxon>Datureae</taxon>
        <taxon>Datura</taxon>
    </lineage>
</organism>
<protein>
    <submittedName>
        <fullName evidence="1">Uncharacterized protein</fullName>
    </submittedName>
</protein>
<keyword evidence="2" id="KW-1185">Reference proteome</keyword>
<evidence type="ECO:0000313" key="1">
    <source>
        <dbReference type="EMBL" id="MCD7463141.1"/>
    </source>
</evidence>
<dbReference type="Proteomes" id="UP000823775">
    <property type="component" value="Unassembled WGS sequence"/>
</dbReference>
<name>A0ABS8SWG9_DATST</name>
<sequence length="69" mass="8140">MGEVVRQKHFGLRKFFQHFGALDGVVRQTQNFRKFELTPWCVGWCSALEGKLQKNFKSKFWCSRWCGAP</sequence>
<gene>
    <name evidence="1" type="ORF">HAX54_050031</name>
</gene>
<proteinExistence type="predicted"/>